<keyword evidence="2" id="KW-0677">Repeat</keyword>
<feature type="region of interest" description="Disordered" evidence="4">
    <location>
        <begin position="60"/>
        <end position="79"/>
    </location>
</feature>
<dbReference type="OrthoDB" id="155976at2759"/>
<keyword evidence="1" id="KW-0245">EGF-like domain</keyword>
<feature type="compositionally biased region" description="Low complexity" evidence="4">
    <location>
        <begin position="60"/>
        <end position="69"/>
    </location>
</feature>
<organism evidence="6 7">
    <name type="scientific">Dipodomys ordii</name>
    <name type="common">Ord's kangaroo rat</name>
    <dbReference type="NCBI Taxonomy" id="10020"/>
    <lineage>
        <taxon>Eukaryota</taxon>
        <taxon>Metazoa</taxon>
        <taxon>Chordata</taxon>
        <taxon>Craniata</taxon>
        <taxon>Vertebrata</taxon>
        <taxon>Euteleostomi</taxon>
        <taxon>Mammalia</taxon>
        <taxon>Eutheria</taxon>
        <taxon>Euarchontoglires</taxon>
        <taxon>Glires</taxon>
        <taxon>Rodentia</taxon>
        <taxon>Castorimorpha</taxon>
        <taxon>Heteromyidae</taxon>
        <taxon>Dipodomyinae</taxon>
        <taxon>Dipodomys</taxon>
    </lineage>
</organism>
<evidence type="ECO:0000256" key="3">
    <source>
        <dbReference type="ARBA" id="ARBA00023157"/>
    </source>
</evidence>
<name>A0A1S3G7V8_DIPOR</name>
<dbReference type="RefSeq" id="XP_012884906.1">
    <property type="nucleotide sequence ID" value="XM_013029452.1"/>
</dbReference>
<evidence type="ECO:0000313" key="7">
    <source>
        <dbReference type="RefSeq" id="XP_012884906.1"/>
    </source>
</evidence>
<dbReference type="Pfam" id="PF07645">
    <property type="entry name" value="EGF_CA"/>
    <property type="match status" value="1"/>
</dbReference>
<reference evidence="7" key="1">
    <citation type="submission" date="2025-08" db="UniProtKB">
        <authorList>
            <consortium name="RefSeq"/>
        </authorList>
    </citation>
    <scope>IDENTIFICATION</scope>
    <source>
        <tissue evidence="7">Kidney</tissue>
    </source>
</reference>
<feature type="region of interest" description="Disordered" evidence="4">
    <location>
        <begin position="85"/>
        <end position="110"/>
    </location>
</feature>
<dbReference type="SUPFAM" id="SSF57196">
    <property type="entry name" value="EGF/Laminin"/>
    <property type="match status" value="1"/>
</dbReference>
<evidence type="ECO:0000313" key="6">
    <source>
        <dbReference type="Proteomes" id="UP000081671"/>
    </source>
</evidence>
<feature type="domain" description="EGF-like calcium-binding" evidence="5">
    <location>
        <begin position="120"/>
        <end position="160"/>
    </location>
</feature>
<dbReference type="SMART" id="SM00179">
    <property type="entry name" value="EGF_CA"/>
    <property type="match status" value="1"/>
</dbReference>
<dbReference type="AlphaFoldDB" id="A0A1S3G7V8"/>
<evidence type="ECO:0000256" key="2">
    <source>
        <dbReference type="ARBA" id="ARBA00022737"/>
    </source>
</evidence>
<evidence type="ECO:0000256" key="4">
    <source>
        <dbReference type="SAM" id="MobiDB-lite"/>
    </source>
</evidence>
<dbReference type="CTD" id="51162"/>
<evidence type="ECO:0000259" key="5">
    <source>
        <dbReference type="SMART" id="SM00179"/>
    </source>
</evidence>
<proteinExistence type="predicted"/>
<dbReference type="InterPro" id="IPR049883">
    <property type="entry name" value="NOTCH1_EGF-like"/>
</dbReference>
<gene>
    <name evidence="7" type="primary">Egfl7</name>
</gene>
<evidence type="ECO:0000256" key="1">
    <source>
        <dbReference type="ARBA" id="ARBA00022536"/>
    </source>
</evidence>
<dbReference type="Gene3D" id="2.10.25.10">
    <property type="entry name" value="Laminin"/>
    <property type="match status" value="1"/>
</dbReference>
<dbReference type="Proteomes" id="UP000081671">
    <property type="component" value="Unplaced"/>
</dbReference>
<protein>
    <submittedName>
        <fullName evidence="7">Epidermal growth factor-like protein 7 isoform X3</fullName>
    </submittedName>
</protein>
<dbReference type="PROSITE" id="PS01187">
    <property type="entry name" value="EGF_CA"/>
    <property type="match status" value="1"/>
</dbReference>
<keyword evidence="3" id="KW-1015">Disulfide bond</keyword>
<keyword evidence="6" id="KW-1185">Reference proteome</keyword>
<dbReference type="CDD" id="cd00054">
    <property type="entry name" value="EGF_CA"/>
    <property type="match status" value="1"/>
</dbReference>
<dbReference type="InterPro" id="IPR001881">
    <property type="entry name" value="EGF-like_Ca-bd_dom"/>
</dbReference>
<dbReference type="FunFam" id="2.10.25.10:FF:000010">
    <property type="entry name" value="Pro-epidermal growth factor"/>
    <property type="match status" value="1"/>
</dbReference>
<dbReference type="GO" id="GO:0005509">
    <property type="term" value="F:calcium ion binding"/>
    <property type="evidence" value="ECO:0007669"/>
    <property type="project" value="InterPro"/>
</dbReference>
<accession>A0A1S3G7V8</accession>
<sequence length="256" mass="26230">MGPAVGCVLWRSKDLLQSPSCSVCTSPSLPPALGTGPAAPTGPSTGPPTAAALDWLLQGPATPAAPAGRGPVGFPGPVKLQYASHHAGTEGTVPSRDAAAALQDGRETPARRGCLSVPADVDECSTGGAGCPQRCVNTAGSYSCQCWEGQSLSADGTLCLPKGGASRMAPDPTGADAVVQEEVRRLQSRVDALEQKLQLALAPLHSLASRASEHGFQDPGSLLAHSLQQLDRVDSLSEQVSFLEEQLGSCSCRKDL</sequence>
<dbReference type="GeneID" id="105995653"/>
<dbReference type="InterPro" id="IPR018097">
    <property type="entry name" value="EGF_Ca-bd_CS"/>
</dbReference>